<evidence type="ECO:0000259" key="4">
    <source>
        <dbReference type="PROSITE" id="PS50103"/>
    </source>
</evidence>
<keyword evidence="3" id="KW-0472">Membrane</keyword>
<feature type="region of interest" description="Disordered" evidence="2">
    <location>
        <begin position="363"/>
        <end position="389"/>
    </location>
</feature>
<dbReference type="Pfam" id="PF07145">
    <property type="entry name" value="PAM2"/>
    <property type="match status" value="1"/>
</dbReference>
<keyword evidence="1" id="KW-0863">Zinc-finger</keyword>
<dbReference type="OrthoDB" id="438553at2759"/>
<keyword evidence="1" id="KW-0862">Zinc</keyword>
<name>A0A9W8G248_9FUNG</name>
<evidence type="ECO:0000256" key="2">
    <source>
        <dbReference type="SAM" id="MobiDB-lite"/>
    </source>
</evidence>
<feature type="transmembrane region" description="Helical" evidence="3">
    <location>
        <begin position="6"/>
        <end position="29"/>
    </location>
</feature>
<feature type="domain" description="C3H1-type" evidence="4">
    <location>
        <begin position="408"/>
        <end position="442"/>
    </location>
</feature>
<keyword evidence="1" id="KW-0479">Metal-binding</keyword>
<feature type="compositionally biased region" description="Polar residues" evidence="2">
    <location>
        <begin position="140"/>
        <end position="154"/>
    </location>
</feature>
<organism evidence="5 6">
    <name type="scientific">Coemansia spiralis</name>
    <dbReference type="NCBI Taxonomy" id="417178"/>
    <lineage>
        <taxon>Eukaryota</taxon>
        <taxon>Fungi</taxon>
        <taxon>Fungi incertae sedis</taxon>
        <taxon>Zoopagomycota</taxon>
        <taxon>Kickxellomycotina</taxon>
        <taxon>Kickxellomycetes</taxon>
        <taxon>Kickxellales</taxon>
        <taxon>Kickxellaceae</taxon>
        <taxon>Coemansia</taxon>
    </lineage>
</organism>
<dbReference type="EMBL" id="JANBTW010000036">
    <property type="protein sequence ID" value="KAJ2676828.1"/>
    <property type="molecule type" value="Genomic_DNA"/>
</dbReference>
<sequence length="477" mass="50966">MDQYPPEIVLGVCVGAFCLSAIAVSIAVLRWRRHSSGRCTQAKNSHGDEEEAAVTHGVSIAEDSIVNDESQPLLSDSAIRTRYVNNADEFARSFIDRSQSINHADSHASPKALGMSFDPAKNIVDVIQSDSSDSGIESIASDNSQPESSASSYFVSRVNDEGQGSVAAESGASSVEQEAAETIVHKDSVVEETKMTAVSTHLENWESSEVSDTSSAPTPPLLGAKDAFAATIDKDTTANSTKRDRSATSSSCMCLAANPMPAAIAASAAGRPRSSTLNAQAKEFVPSRPLRVASVARSREPSFCHSHVSANTNNDDDSRSSITTNSGGGADTPNAHAQPTEVTNTQIDSSCSISEIAELKAESPIANEEESTANNEPSESLPVTPSESKVGRTASNAVLNRRCRFWPSCSNKNCKYVHPSQACRMNLDCAFGANCIYIHPSDMQKINAVISRGNNRRSKRKNNEVIRFNNLESFITQ</sequence>
<dbReference type="InterPro" id="IPR000571">
    <property type="entry name" value="Znf_CCCH"/>
</dbReference>
<evidence type="ECO:0000256" key="3">
    <source>
        <dbReference type="SAM" id="Phobius"/>
    </source>
</evidence>
<evidence type="ECO:0000313" key="6">
    <source>
        <dbReference type="Proteomes" id="UP001151518"/>
    </source>
</evidence>
<feature type="compositionally biased region" description="Low complexity" evidence="2">
    <location>
        <begin position="161"/>
        <end position="181"/>
    </location>
</feature>
<reference evidence="5" key="1">
    <citation type="submission" date="2022-07" db="EMBL/GenBank/DDBJ databases">
        <title>Phylogenomic reconstructions and comparative analyses of Kickxellomycotina fungi.</title>
        <authorList>
            <person name="Reynolds N.K."/>
            <person name="Stajich J.E."/>
            <person name="Barry K."/>
            <person name="Grigoriev I.V."/>
            <person name="Crous P."/>
            <person name="Smith M.E."/>
        </authorList>
    </citation>
    <scope>NUCLEOTIDE SEQUENCE</scope>
    <source>
        <strain evidence="5">NRRL 3115</strain>
    </source>
</reference>
<feature type="compositionally biased region" description="Polar residues" evidence="2">
    <location>
        <begin position="335"/>
        <end position="347"/>
    </location>
</feature>
<accession>A0A9W8G248</accession>
<dbReference type="PROSITE" id="PS50103">
    <property type="entry name" value="ZF_C3H1"/>
    <property type="match status" value="1"/>
</dbReference>
<comment type="caution">
    <text evidence="5">The sequence shown here is derived from an EMBL/GenBank/DDBJ whole genome shotgun (WGS) entry which is preliminary data.</text>
</comment>
<dbReference type="AlphaFoldDB" id="A0A9W8G248"/>
<dbReference type="Gene3D" id="4.10.1000.40">
    <property type="match status" value="1"/>
</dbReference>
<dbReference type="Proteomes" id="UP001151518">
    <property type="component" value="Unassembled WGS sequence"/>
</dbReference>
<feature type="zinc finger region" description="C3H1-type" evidence="1">
    <location>
        <begin position="408"/>
        <end position="442"/>
    </location>
</feature>
<keyword evidence="3" id="KW-0812">Transmembrane</keyword>
<keyword evidence="3" id="KW-1133">Transmembrane helix</keyword>
<evidence type="ECO:0000256" key="1">
    <source>
        <dbReference type="PROSITE-ProRule" id="PRU00723"/>
    </source>
</evidence>
<protein>
    <recommendedName>
        <fullName evidence="4">C3H1-type domain-containing protein</fullName>
    </recommendedName>
</protein>
<proteinExistence type="predicted"/>
<feature type="region of interest" description="Disordered" evidence="2">
    <location>
        <begin position="133"/>
        <end position="188"/>
    </location>
</feature>
<dbReference type="Pfam" id="PF14608">
    <property type="entry name" value="zf-CCCH_2"/>
    <property type="match status" value="2"/>
</dbReference>
<gene>
    <name evidence="5" type="ORF">GGI25_003363</name>
</gene>
<dbReference type="InterPro" id="IPR009818">
    <property type="entry name" value="PAM2_motif"/>
</dbReference>
<evidence type="ECO:0000313" key="5">
    <source>
        <dbReference type="EMBL" id="KAJ2676828.1"/>
    </source>
</evidence>
<dbReference type="GO" id="GO:0008270">
    <property type="term" value="F:zinc ion binding"/>
    <property type="evidence" value="ECO:0007669"/>
    <property type="project" value="UniProtKB-KW"/>
</dbReference>
<feature type="compositionally biased region" description="Polar residues" evidence="2">
    <location>
        <begin position="372"/>
        <end position="389"/>
    </location>
</feature>
<feature type="region of interest" description="Disordered" evidence="2">
    <location>
        <begin position="296"/>
        <end position="347"/>
    </location>
</feature>